<organism evidence="2 3">
    <name type="scientific">Zophobihabitans entericus</name>
    <dbReference type="NCBI Taxonomy" id="1635327"/>
    <lineage>
        <taxon>Bacteria</taxon>
        <taxon>Pseudomonadati</taxon>
        <taxon>Pseudomonadota</taxon>
        <taxon>Gammaproteobacteria</taxon>
        <taxon>Orbales</taxon>
        <taxon>Orbaceae</taxon>
        <taxon>Zophobihabitans</taxon>
    </lineage>
</organism>
<dbReference type="PROSITE" id="PS51257">
    <property type="entry name" value="PROKAR_LIPOPROTEIN"/>
    <property type="match status" value="1"/>
</dbReference>
<dbReference type="KEGG" id="orb:IPMB12_11625"/>
<name>A0A6G9IDG6_9GAMM</name>
<feature type="signal peptide" evidence="1">
    <location>
        <begin position="1"/>
        <end position="21"/>
    </location>
</feature>
<dbReference type="RefSeq" id="WP_166917574.1">
    <property type="nucleotide sequence ID" value="NZ_CP050253.1"/>
</dbReference>
<protein>
    <recommendedName>
        <fullName evidence="4">Lipoprotein</fullName>
    </recommendedName>
</protein>
<gene>
    <name evidence="2" type="ORF">IPMB12_11625</name>
</gene>
<keyword evidence="3" id="KW-1185">Reference proteome</keyword>
<dbReference type="EMBL" id="CP050253">
    <property type="protein sequence ID" value="QIQ22278.1"/>
    <property type="molecule type" value="Genomic_DNA"/>
</dbReference>
<dbReference type="InParanoid" id="A0A6G9IDG6"/>
<sequence>MKKYGLWLIALLSLSGCGALNGQTKPDVLEECHYETVSGELFVFNTLPESEQNEGYKAVYVAQSREAGTLPYDGYAGLKGKLTDNVIIRDYPRVSPFLGFGFGRSSYPFGARVGTLVYDDYNDFYLTSAQRETMLRNSRMIFRQAILENCEVVYFQIDYKSNEYVDVSAIEEKNITLLGKNE</sequence>
<reference evidence="2 3" key="1">
    <citation type="submission" date="2020-03" db="EMBL/GenBank/DDBJ databases">
        <title>Complete genome sequence of Orbus sp. IPMB12 (BCRC 80908).</title>
        <authorList>
            <person name="Lo W.-S."/>
            <person name="Chang T.-H."/>
            <person name="Kuo C.-H."/>
        </authorList>
    </citation>
    <scope>NUCLEOTIDE SEQUENCE [LARGE SCALE GENOMIC DNA]</scope>
    <source>
        <strain evidence="2 3">IPMB12</strain>
    </source>
</reference>
<dbReference type="Proteomes" id="UP000501168">
    <property type="component" value="Chromosome"/>
</dbReference>
<dbReference type="AlphaFoldDB" id="A0A6G9IDG6"/>
<feature type="chain" id="PRO_5026219906" description="Lipoprotein" evidence="1">
    <location>
        <begin position="22"/>
        <end position="182"/>
    </location>
</feature>
<evidence type="ECO:0000313" key="3">
    <source>
        <dbReference type="Proteomes" id="UP000501168"/>
    </source>
</evidence>
<keyword evidence="1" id="KW-0732">Signal</keyword>
<proteinExistence type="predicted"/>
<evidence type="ECO:0008006" key="4">
    <source>
        <dbReference type="Google" id="ProtNLM"/>
    </source>
</evidence>
<evidence type="ECO:0000256" key="1">
    <source>
        <dbReference type="SAM" id="SignalP"/>
    </source>
</evidence>
<accession>A0A6G9IDG6</accession>
<evidence type="ECO:0000313" key="2">
    <source>
        <dbReference type="EMBL" id="QIQ22278.1"/>
    </source>
</evidence>